<dbReference type="AlphaFoldDB" id="A0A6H2A097"/>
<accession>A0A6H2A097</accession>
<reference evidence="1" key="1">
    <citation type="submission" date="2020-03" db="EMBL/GenBank/DDBJ databases">
        <title>The deep terrestrial virosphere.</title>
        <authorList>
            <person name="Holmfeldt K."/>
            <person name="Nilsson E."/>
            <person name="Simone D."/>
            <person name="Lopez-Fernandez M."/>
            <person name="Wu X."/>
            <person name="de Brujin I."/>
            <person name="Lundin D."/>
            <person name="Andersson A."/>
            <person name="Bertilsson S."/>
            <person name="Dopson M."/>
        </authorList>
    </citation>
    <scope>NUCLEOTIDE SEQUENCE</scope>
    <source>
        <strain evidence="1">TM448A03264</strain>
        <strain evidence="2">TM448B04577</strain>
    </source>
</reference>
<organism evidence="1">
    <name type="scientific">viral metagenome</name>
    <dbReference type="NCBI Taxonomy" id="1070528"/>
    <lineage>
        <taxon>unclassified sequences</taxon>
        <taxon>metagenomes</taxon>
        <taxon>organismal metagenomes</taxon>
    </lineage>
</organism>
<dbReference type="EMBL" id="MT145092">
    <property type="protein sequence ID" value="QJI03488.1"/>
    <property type="molecule type" value="Genomic_DNA"/>
</dbReference>
<proteinExistence type="predicted"/>
<dbReference type="EMBL" id="MT144398">
    <property type="protein sequence ID" value="QJA53159.1"/>
    <property type="molecule type" value="Genomic_DNA"/>
</dbReference>
<name>A0A6H2A097_9ZZZZ</name>
<gene>
    <name evidence="1" type="ORF">TM448A03264_0009</name>
    <name evidence="2" type="ORF">TM448B04577_0009</name>
</gene>
<protein>
    <submittedName>
        <fullName evidence="1">Uncharacterized protein</fullName>
    </submittedName>
</protein>
<evidence type="ECO:0000313" key="2">
    <source>
        <dbReference type="EMBL" id="QJI03488.1"/>
    </source>
</evidence>
<evidence type="ECO:0000313" key="1">
    <source>
        <dbReference type="EMBL" id="QJA53159.1"/>
    </source>
</evidence>
<sequence length="78" mass="8564">MPKLRRPVEVMLTTPSLYVSIAGKRCTVSFSDEEGIFIASQNGTPLEITAQSEVKTWLFIKPKEGKGDPQSVAPTNQL</sequence>